<feature type="region of interest" description="Disordered" evidence="1">
    <location>
        <begin position="285"/>
        <end position="345"/>
    </location>
</feature>
<evidence type="ECO:0000313" key="4">
    <source>
        <dbReference type="Proteomes" id="UP001231189"/>
    </source>
</evidence>
<gene>
    <name evidence="3" type="ORF">QYE76_038158</name>
</gene>
<dbReference type="PANTHER" id="PTHR36617:SF16">
    <property type="entry name" value="OS04G0516500 PROTEIN"/>
    <property type="match status" value="1"/>
</dbReference>
<accession>A0AAD8WQW1</accession>
<reference evidence="3" key="1">
    <citation type="submission" date="2023-07" db="EMBL/GenBank/DDBJ databases">
        <title>A chromosome-level genome assembly of Lolium multiflorum.</title>
        <authorList>
            <person name="Chen Y."/>
            <person name="Copetti D."/>
            <person name="Kolliker R."/>
            <person name="Studer B."/>
        </authorList>
    </citation>
    <scope>NUCLEOTIDE SEQUENCE</scope>
    <source>
        <strain evidence="3">02402/16</strain>
        <tissue evidence="3">Leaf</tissue>
    </source>
</reference>
<comment type="caution">
    <text evidence="3">The sequence shown here is derived from an EMBL/GenBank/DDBJ whole genome shotgun (WGS) entry which is preliminary data.</text>
</comment>
<sequence>MLAHTMADGLLPDGVVEAIDKRRRAFLWLVVTARLPGMTSVSQRTVGGSAFSALLTKFLTKHHSDTPASWASWFHRRYGWNDSRDLGDSHHLDNPVWKDIAAGLSTFRAITKVSVAKGVLTAFWTDIWIGDTPLQDRFPNLFSHSARPNINVVVALAPDFRLSLAADTDLCTLANELCSVALRHDSPDTRWDRLTNKKLSNISVYTNSFRHLRIEEVAEKVWRSAAPLKCKVFCWLAWKKSSPTNERRFQHQLSNTAACLSCSQYEDTDHLLLTCPSAREFGASSFQTSTLGDPPTSPSRTSPTSGRRDAEATRKPPSAPPLRRTSGREETPGPSMASSKTSLLSPVGALRTLDFGPTVVPPPLLLFS</sequence>
<proteinExistence type="predicted"/>
<evidence type="ECO:0000256" key="1">
    <source>
        <dbReference type="SAM" id="MobiDB-lite"/>
    </source>
</evidence>
<dbReference type="Pfam" id="PF13966">
    <property type="entry name" value="zf-RVT"/>
    <property type="match status" value="1"/>
</dbReference>
<protein>
    <recommendedName>
        <fullName evidence="2">Reverse transcriptase zinc-binding domain-containing protein</fullName>
    </recommendedName>
</protein>
<name>A0AAD8WQW1_LOLMU</name>
<keyword evidence="4" id="KW-1185">Reference proteome</keyword>
<evidence type="ECO:0000259" key="2">
    <source>
        <dbReference type="Pfam" id="PF13966"/>
    </source>
</evidence>
<dbReference type="PANTHER" id="PTHR36617">
    <property type="entry name" value="PROTEIN, PUTATIVE-RELATED"/>
    <property type="match status" value="1"/>
</dbReference>
<feature type="domain" description="Reverse transcriptase zinc-binding" evidence="2">
    <location>
        <begin position="203"/>
        <end position="280"/>
    </location>
</feature>
<dbReference type="Proteomes" id="UP001231189">
    <property type="component" value="Unassembled WGS sequence"/>
</dbReference>
<dbReference type="AlphaFoldDB" id="A0AAD8WQW1"/>
<dbReference type="EMBL" id="JAUUTY010000002">
    <property type="protein sequence ID" value="KAK1677310.1"/>
    <property type="molecule type" value="Genomic_DNA"/>
</dbReference>
<organism evidence="3 4">
    <name type="scientific">Lolium multiflorum</name>
    <name type="common">Italian ryegrass</name>
    <name type="synonym">Lolium perenne subsp. multiflorum</name>
    <dbReference type="NCBI Taxonomy" id="4521"/>
    <lineage>
        <taxon>Eukaryota</taxon>
        <taxon>Viridiplantae</taxon>
        <taxon>Streptophyta</taxon>
        <taxon>Embryophyta</taxon>
        <taxon>Tracheophyta</taxon>
        <taxon>Spermatophyta</taxon>
        <taxon>Magnoliopsida</taxon>
        <taxon>Liliopsida</taxon>
        <taxon>Poales</taxon>
        <taxon>Poaceae</taxon>
        <taxon>BOP clade</taxon>
        <taxon>Pooideae</taxon>
        <taxon>Poodae</taxon>
        <taxon>Poeae</taxon>
        <taxon>Poeae Chloroplast Group 2 (Poeae type)</taxon>
        <taxon>Loliodinae</taxon>
        <taxon>Loliinae</taxon>
        <taxon>Lolium</taxon>
    </lineage>
</organism>
<dbReference type="InterPro" id="IPR026960">
    <property type="entry name" value="RVT-Znf"/>
</dbReference>
<evidence type="ECO:0000313" key="3">
    <source>
        <dbReference type="EMBL" id="KAK1677310.1"/>
    </source>
</evidence>